<accession>A0A061RC57</accession>
<feature type="compositionally biased region" description="Low complexity" evidence="1">
    <location>
        <begin position="38"/>
        <end position="49"/>
    </location>
</feature>
<sequence>TVCSGVLIRRTAISIAGYHPAHVVGPVTRPRGQGGGRPLAAARGGMTAGEARDRGQRRGGRGGAGPGAGPRAATQQIPCPAASALPSACPQRSGRSREALRGPWEPQLRRIMSIDQAPPP</sequence>
<proteinExistence type="predicted"/>
<protein>
    <submittedName>
        <fullName evidence="2">Uncharacterized protein</fullName>
    </submittedName>
</protein>
<feature type="region of interest" description="Disordered" evidence="1">
    <location>
        <begin position="22"/>
        <end position="120"/>
    </location>
</feature>
<feature type="non-terminal residue" evidence="2">
    <location>
        <position position="1"/>
    </location>
</feature>
<dbReference type="EMBL" id="GBEZ01018347">
    <property type="protein sequence ID" value="JAC68081.1"/>
    <property type="molecule type" value="Transcribed_RNA"/>
</dbReference>
<name>A0A061RC57_9CHLO</name>
<dbReference type="AlphaFoldDB" id="A0A061RC57"/>
<reference evidence="2" key="1">
    <citation type="submission" date="2014-05" db="EMBL/GenBank/DDBJ databases">
        <title>The transcriptome of the halophilic microalga Tetraselmis sp. GSL018 isolated from the Great Salt Lake, Utah.</title>
        <authorList>
            <person name="Jinkerson R.E."/>
            <person name="D'Adamo S."/>
            <person name="Posewitz M.C."/>
        </authorList>
    </citation>
    <scope>NUCLEOTIDE SEQUENCE</scope>
    <source>
        <strain evidence="2">GSL018</strain>
    </source>
</reference>
<organism evidence="2">
    <name type="scientific">Tetraselmis sp. GSL018</name>
    <dbReference type="NCBI Taxonomy" id="582737"/>
    <lineage>
        <taxon>Eukaryota</taxon>
        <taxon>Viridiplantae</taxon>
        <taxon>Chlorophyta</taxon>
        <taxon>core chlorophytes</taxon>
        <taxon>Chlorodendrophyceae</taxon>
        <taxon>Chlorodendrales</taxon>
        <taxon>Chlorodendraceae</taxon>
        <taxon>Tetraselmis</taxon>
    </lineage>
</organism>
<feature type="compositionally biased region" description="Low complexity" evidence="1">
    <location>
        <begin position="69"/>
        <end position="90"/>
    </location>
</feature>
<evidence type="ECO:0000256" key="1">
    <source>
        <dbReference type="SAM" id="MobiDB-lite"/>
    </source>
</evidence>
<feature type="non-terminal residue" evidence="2">
    <location>
        <position position="120"/>
    </location>
</feature>
<gene>
    <name evidence="2" type="ORF">TSPGSL018_9579</name>
</gene>
<evidence type="ECO:0000313" key="2">
    <source>
        <dbReference type="EMBL" id="JAC68081.1"/>
    </source>
</evidence>